<gene>
    <name evidence="1" type="ORF">LOK49_LG12G00741</name>
</gene>
<reference evidence="1 2" key="1">
    <citation type="journal article" date="2022" name="Plant J.">
        <title>Chromosome-level genome of Camellia lanceoleosa provides a valuable resource for understanding genome evolution and self-incompatibility.</title>
        <authorList>
            <person name="Gong W."/>
            <person name="Xiao S."/>
            <person name="Wang L."/>
            <person name="Liao Z."/>
            <person name="Chang Y."/>
            <person name="Mo W."/>
            <person name="Hu G."/>
            <person name="Li W."/>
            <person name="Zhao G."/>
            <person name="Zhu H."/>
            <person name="Hu X."/>
            <person name="Ji K."/>
            <person name="Xiang X."/>
            <person name="Song Q."/>
            <person name="Yuan D."/>
            <person name="Jin S."/>
            <person name="Zhang L."/>
        </authorList>
    </citation>
    <scope>NUCLEOTIDE SEQUENCE [LARGE SCALE GENOMIC DNA]</scope>
    <source>
        <strain evidence="1">SQ_2022a</strain>
    </source>
</reference>
<evidence type="ECO:0000313" key="2">
    <source>
        <dbReference type="Proteomes" id="UP001060215"/>
    </source>
</evidence>
<sequence>MAILLLKKTMTRLQQLHPEYCSWDWFLACAACNPCGRITFGARLFTKDANVSSTSSVLALRIGTGTGPWGFLGS</sequence>
<protein>
    <submittedName>
        <fullName evidence="1">Uncharacterized protein</fullName>
    </submittedName>
</protein>
<keyword evidence="2" id="KW-1185">Reference proteome</keyword>
<dbReference type="EMBL" id="CM045770">
    <property type="protein sequence ID" value="KAI7990541.1"/>
    <property type="molecule type" value="Genomic_DNA"/>
</dbReference>
<comment type="caution">
    <text evidence="1">The sequence shown here is derived from an EMBL/GenBank/DDBJ whole genome shotgun (WGS) entry which is preliminary data.</text>
</comment>
<evidence type="ECO:0000313" key="1">
    <source>
        <dbReference type="EMBL" id="KAI7990541.1"/>
    </source>
</evidence>
<proteinExistence type="predicted"/>
<organism evidence="1 2">
    <name type="scientific">Camellia lanceoleosa</name>
    <dbReference type="NCBI Taxonomy" id="1840588"/>
    <lineage>
        <taxon>Eukaryota</taxon>
        <taxon>Viridiplantae</taxon>
        <taxon>Streptophyta</taxon>
        <taxon>Embryophyta</taxon>
        <taxon>Tracheophyta</taxon>
        <taxon>Spermatophyta</taxon>
        <taxon>Magnoliopsida</taxon>
        <taxon>eudicotyledons</taxon>
        <taxon>Gunneridae</taxon>
        <taxon>Pentapetalae</taxon>
        <taxon>asterids</taxon>
        <taxon>Ericales</taxon>
        <taxon>Theaceae</taxon>
        <taxon>Camellia</taxon>
    </lineage>
</organism>
<accession>A0ACC0FRD7</accession>
<name>A0ACC0FRD7_9ERIC</name>
<dbReference type="Proteomes" id="UP001060215">
    <property type="component" value="Chromosome 13"/>
</dbReference>